<feature type="non-terminal residue" evidence="5">
    <location>
        <position position="295"/>
    </location>
</feature>
<evidence type="ECO:0000259" key="4">
    <source>
        <dbReference type="Pfam" id="PF13458"/>
    </source>
</evidence>
<dbReference type="AlphaFoldDB" id="A0A1S1R590"/>
<gene>
    <name evidence="5" type="ORF">CC117_12750</name>
</gene>
<evidence type="ECO:0000256" key="2">
    <source>
        <dbReference type="ARBA" id="ARBA00022729"/>
    </source>
</evidence>
<dbReference type="InterPro" id="IPR028081">
    <property type="entry name" value="Leu-bd"/>
</dbReference>
<feature type="chain" id="PRO_5010305822" evidence="3">
    <location>
        <begin position="25"/>
        <end position="295"/>
    </location>
</feature>
<protein>
    <submittedName>
        <fullName evidence="5">Branched-chain amino acid ABC transporter substrate-binding protein</fullName>
    </submittedName>
</protein>
<name>A0A1S1R590_9ACTN</name>
<evidence type="ECO:0000313" key="6">
    <source>
        <dbReference type="Proteomes" id="UP000179627"/>
    </source>
</evidence>
<proteinExistence type="inferred from homology"/>
<organism evidence="5 6">
    <name type="scientific">Parafrankia colletiae</name>
    <dbReference type="NCBI Taxonomy" id="573497"/>
    <lineage>
        <taxon>Bacteria</taxon>
        <taxon>Bacillati</taxon>
        <taxon>Actinomycetota</taxon>
        <taxon>Actinomycetes</taxon>
        <taxon>Frankiales</taxon>
        <taxon>Frankiaceae</taxon>
        <taxon>Parafrankia</taxon>
    </lineage>
</organism>
<dbReference type="OrthoDB" id="26870at2"/>
<feature type="signal peptide" evidence="3">
    <location>
        <begin position="1"/>
        <end position="24"/>
    </location>
</feature>
<reference evidence="6" key="1">
    <citation type="submission" date="2016-07" db="EMBL/GenBank/DDBJ databases">
        <title>Sequence Frankia sp. strain CcI1.17.</title>
        <authorList>
            <person name="Ghodhbane-Gtari F."/>
            <person name="Swanson E."/>
            <person name="Gueddou A."/>
            <person name="Morris K."/>
            <person name="Hezbri K."/>
            <person name="Ktari A."/>
            <person name="Nouioui I."/>
            <person name="Abebe-Akele F."/>
            <person name="Simpson S."/>
            <person name="Thomas K."/>
            <person name="Gtari M."/>
            <person name="Tisa L.S."/>
            <person name="Hurst S."/>
        </authorList>
    </citation>
    <scope>NUCLEOTIDE SEQUENCE [LARGE SCALE GENOMIC DNA]</scope>
    <source>
        <strain evidence="6">Cc1.17</strain>
    </source>
</reference>
<dbReference type="RefSeq" id="WP_071083135.1">
    <property type="nucleotide sequence ID" value="NZ_MBLM01000058.1"/>
</dbReference>
<dbReference type="PROSITE" id="PS51257">
    <property type="entry name" value="PROKAR_LIPOPROTEIN"/>
    <property type="match status" value="1"/>
</dbReference>
<keyword evidence="2 3" id="KW-0732">Signal</keyword>
<comment type="caution">
    <text evidence="5">The sequence shown here is derived from an EMBL/GenBank/DDBJ whole genome shotgun (WGS) entry which is preliminary data.</text>
</comment>
<dbReference type="SUPFAM" id="SSF53822">
    <property type="entry name" value="Periplasmic binding protein-like I"/>
    <property type="match status" value="1"/>
</dbReference>
<evidence type="ECO:0000256" key="3">
    <source>
        <dbReference type="SAM" id="SignalP"/>
    </source>
</evidence>
<sequence length="295" mass="29526">MIIRKALAVTAAAGLLSAALVACGGDGDSDSTDTAGLTGAPITVEVITTLNSVTPHTESYEGAQAAAAAVNASGGINGRPLKVEVCDAGETDTPAKAIACARDLVADRDVIAEVGDFQAFQEQTNTILNEAGVPNIGPPPQSQSALNSPNSFPLSGSEGAAIATVLADAGATDIQVAFTNVAQAAAAVQFNTAALQKGRGLTIKGGIPIDVTATDLTPAVTRGADGDAVALAMMPTHFAAWLTTTKAGDYDQKLAASSSVLRPETLKALGDKADGVLVASGLPLVSSDQEGIVRY</sequence>
<dbReference type="EMBL" id="MBLM01000058">
    <property type="protein sequence ID" value="OHV41076.1"/>
    <property type="molecule type" value="Genomic_DNA"/>
</dbReference>
<dbReference type="InterPro" id="IPR028082">
    <property type="entry name" value="Peripla_BP_I"/>
</dbReference>
<feature type="domain" description="Leucine-binding protein" evidence="4">
    <location>
        <begin position="57"/>
        <end position="281"/>
    </location>
</feature>
<dbReference type="Gene3D" id="3.40.50.2300">
    <property type="match status" value="2"/>
</dbReference>
<dbReference type="Proteomes" id="UP000179627">
    <property type="component" value="Unassembled WGS sequence"/>
</dbReference>
<evidence type="ECO:0000313" key="5">
    <source>
        <dbReference type="EMBL" id="OHV41076.1"/>
    </source>
</evidence>
<evidence type="ECO:0000256" key="1">
    <source>
        <dbReference type="ARBA" id="ARBA00010062"/>
    </source>
</evidence>
<keyword evidence="6" id="KW-1185">Reference proteome</keyword>
<accession>A0A1S1R590</accession>
<dbReference type="Pfam" id="PF13458">
    <property type="entry name" value="Peripla_BP_6"/>
    <property type="match status" value="1"/>
</dbReference>
<comment type="similarity">
    <text evidence="1">Belongs to the leucine-binding protein family.</text>
</comment>